<evidence type="ECO:0000256" key="6">
    <source>
        <dbReference type="ARBA" id="ARBA00035023"/>
    </source>
</evidence>
<evidence type="ECO:0000256" key="4">
    <source>
        <dbReference type="ARBA" id="ARBA00023004"/>
    </source>
</evidence>
<dbReference type="Proteomes" id="UP000198723">
    <property type="component" value="Unassembled WGS sequence"/>
</dbReference>
<dbReference type="PANTHER" id="PTHR39479">
    <property type="match status" value="1"/>
</dbReference>
<dbReference type="InterPro" id="IPR009770">
    <property type="entry name" value="HGLS"/>
</dbReference>
<evidence type="ECO:0000256" key="7">
    <source>
        <dbReference type="ARBA" id="ARBA00035034"/>
    </source>
</evidence>
<accession>A0A1C3YAF0</accession>
<dbReference type="EMBL" id="FMAJ01000017">
    <property type="protein sequence ID" value="SCB61355.1"/>
    <property type="molecule type" value="Genomic_DNA"/>
</dbReference>
<comment type="cofactor">
    <cofactor evidence="1">
        <name>Fe(2+)</name>
        <dbReference type="ChEBI" id="CHEBI:29033"/>
    </cofactor>
</comment>
<evidence type="ECO:0000256" key="1">
    <source>
        <dbReference type="ARBA" id="ARBA00001954"/>
    </source>
</evidence>
<organism evidence="9 10">
    <name type="scientific">Rhizobium aethiopicum</name>
    <dbReference type="NCBI Taxonomy" id="1138170"/>
    <lineage>
        <taxon>Bacteria</taxon>
        <taxon>Pseudomonadati</taxon>
        <taxon>Pseudomonadota</taxon>
        <taxon>Alphaproteobacteria</taxon>
        <taxon>Hyphomicrobiales</taxon>
        <taxon>Rhizobiaceae</taxon>
        <taxon>Rhizobium/Agrobacterium group</taxon>
        <taxon>Rhizobium</taxon>
    </lineage>
</organism>
<dbReference type="InterPro" id="IPR047869">
    <property type="entry name" value="YdcJ_bac-like"/>
</dbReference>
<proteinExistence type="inferred from homology"/>
<dbReference type="PANTHER" id="PTHR39479:SF2">
    <property type="entry name" value="2-OXOADIPATE DIOXYGENASE_DECARBOXYLASE"/>
    <property type="match status" value="1"/>
</dbReference>
<dbReference type="CDD" id="cd16348">
    <property type="entry name" value="VOC_YdcJ_like"/>
    <property type="match status" value="1"/>
</dbReference>
<name>A0A1C3YAF0_9HYPH</name>
<dbReference type="GO" id="GO:0051213">
    <property type="term" value="F:dioxygenase activity"/>
    <property type="evidence" value="ECO:0007669"/>
    <property type="project" value="UniProtKB-KW"/>
</dbReference>
<dbReference type="Gene3D" id="3.10.180.80">
    <property type="entry name" value="Uncharacterised protein PF07063, DUF1338"/>
    <property type="match status" value="1"/>
</dbReference>
<gene>
    <name evidence="9" type="ORF">GA0061105_11737</name>
</gene>
<dbReference type="EC" id="1.13.11.93" evidence="6"/>
<keyword evidence="3" id="KW-0560">Oxidoreductase</keyword>
<evidence type="ECO:0000313" key="9">
    <source>
        <dbReference type="EMBL" id="SCB61355.1"/>
    </source>
</evidence>
<dbReference type="STRING" id="1138170.GA0061105_11737"/>
<keyword evidence="4" id="KW-0408">Iron</keyword>
<sequence length="501" mass="55520">MSYFRNVDIFAFFAIVKRFILQKRNEPEFSKMPHAFVSTDRIRSLFTEAMSQMYRTEVPQYGTLIELVADVNGDCLESHPDLRERLARAGELDRIDVERHGAIRLGTAVELFTIRRLFAVMGMQAVGYYDLSVAGVPVHSTCFRPIDETALNINPFRVFTSLLRLELIEDEGLRGEAEAILAKRRIYTPRAIALIERYEQNGGLTEAEATEFVAEAVETFRWHGEATVSAETYKRLHDAHRLIADVVSFKGPHINHLTPRTLDIDAVQARMPERGITPKAVIEGPPRRQCDILLRQTSFKALEEAIVFSGDEGAVKGTHTARFGEIEQRGVALTAKGRALYDRLLASVRGEVQVGAGGTKACAYDQELAERFKALPDSWDELRRQDLAFFRYSATPAGIAAAVAETLPGDPEALIAKGYLTFAPIVYEDFLPVSAAGIFQSNLGTDQQQNYATRSNRDAFETALGATVQDELALYAERQAASLAAAMEALGLAGLQLRTVA</sequence>
<comment type="similarity">
    <text evidence="5">Belongs to the 2-oxoadipate dioxygenase/decarboxylase family.</text>
</comment>
<evidence type="ECO:0000256" key="3">
    <source>
        <dbReference type="ARBA" id="ARBA00023002"/>
    </source>
</evidence>
<dbReference type="SMART" id="SM01150">
    <property type="entry name" value="DUF1338"/>
    <property type="match status" value="1"/>
</dbReference>
<dbReference type="AlphaFoldDB" id="A0A1C3YAF0"/>
<evidence type="ECO:0000313" key="10">
    <source>
        <dbReference type="Proteomes" id="UP000198723"/>
    </source>
</evidence>
<evidence type="ECO:0000256" key="5">
    <source>
        <dbReference type="ARBA" id="ARBA00035013"/>
    </source>
</evidence>
<protein>
    <recommendedName>
        <fullName evidence="7">2-oxoadipate dioxygenase/decarboxylase</fullName>
        <ecNumber evidence="6">1.13.11.93</ecNumber>
    </recommendedName>
    <alternativeName>
        <fullName evidence="8">2-hydroxyglutarate synthase</fullName>
    </alternativeName>
</protein>
<evidence type="ECO:0000256" key="2">
    <source>
        <dbReference type="ARBA" id="ARBA00022964"/>
    </source>
</evidence>
<reference evidence="9 10" key="1">
    <citation type="submission" date="2016-08" db="EMBL/GenBank/DDBJ databases">
        <authorList>
            <person name="Seilhamer J.J."/>
        </authorList>
    </citation>
    <scope>NUCLEOTIDE SEQUENCE [LARGE SCALE GENOMIC DNA]</scope>
    <source>
        <strain evidence="9 10">HBR26</strain>
    </source>
</reference>
<dbReference type="Pfam" id="PF07063">
    <property type="entry name" value="HGLS"/>
    <property type="match status" value="1"/>
</dbReference>
<evidence type="ECO:0000256" key="8">
    <source>
        <dbReference type="ARBA" id="ARBA00035045"/>
    </source>
</evidence>
<keyword evidence="2" id="KW-0223">Dioxygenase</keyword>